<reference evidence="2 3" key="1">
    <citation type="journal article" date="2024" name="ISME J.">
        <title>Tailless and filamentous prophages are predominant in marine Vibrio.</title>
        <authorList>
            <person name="Steensen K."/>
            <person name="Seneca J."/>
            <person name="Bartlau N."/>
            <person name="Yu X.A."/>
            <person name="Hussain F.A."/>
            <person name="Polz M.F."/>
        </authorList>
    </citation>
    <scope>NUCLEOTIDE SEQUENCE [LARGE SCALE GENOMIC DNA]</scope>
    <source>
        <strain evidence="2 3">10N.222.51.A1</strain>
    </source>
</reference>
<organism evidence="2 3">
    <name type="scientific">Vibrio gallaecicus</name>
    <dbReference type="NCBI Taxonomy" id="552386"/>
    <lineage>
        <taxon>Bacteria</taxon>
        <taxon>Pseudomonadati</taxon>
        <taxon>Pseudomonadota</taxon>
        <taxon>Gammaproteobacteria</taxon>
        <taxon>Vibrionales</taxon>
        <taxon>Vibrionaceae</taxon>
        <taxon>Vibrio</taxon>
    </lineage>
</organism>
<protein>
    <submittedName>
        <fullName evidence="2">Chromosome partitioning protein ParA</fullName>
    </submittedName>
</protein>
<evidence type="ECO:0000313" key="3">
    <source>
        <dbReference type="Proteomes" id="UP001570417"/>
    </source>
</evidence>
<gene>
    <name evidence="2" type="ORF">AB4566_12700</name>
</gene>
<proteinExistence type="predicted"/>
<comment type="caution">
    <text evidence="2">The sequence shown here is derived from an EMBL/GenBank/DDBJ whole genome shotgun (WGS) entry which is preliminary data.</text>
</comment>
<feature type="signal peptide" evidence="1">
    <location>
        <begin position="1"/>
        <end position="20"/>
    </location>
</feature>
<evidence type="ECO:0000313" key="2">
    <source>
        <dbReference type="EMBL" id="MFA0569133.1"/>
    </source>
</evidence>
<dbReference type="RefSeq" id="WP_372266327.1">
    <property type="nucleotide sequence ID" value="NZ_JBFRUW010000046.1"/>
</dbReference>
<keyword evidence="3" id="KW-1185">Reference proteome</keyword>
<dbReference type="EMBL" id="JBFRUW010000046">
    <property type="protein sequence ID" value="MFA0569133.1"/>
    <property type="molecule type" value="Genomic_DNA"/>
</dbReference>
<evidence type="ECO:0000256" key="1">
    <source>
        <dbReference type="SAM" id="SignalP"/>
    </source>
</evidence>
<accession>A0ABV4NCW9</accession>
<keyword evidence="1" id="KW-0732">Signal</keyword>
<sequence>MKAFYLLAALSCFSSFVVSAQPETQTGYFIDSPVSGLYYETSSNLSGTTNKGAFEYNPGDIISFFIGNDSSGYLLTTLSAQQVITPTLSSTKPSRSINMTRLLLSLDSTPENREEIVLASKILSDVEFQKKLKSIDISCLDSIGYSLGLELVSTKEATEHLNQSQQYIKKNFTSDEVIFSPKNIKMSNIIIMKKDWAGRTCMYDLAHANNPKYHGPIGSTDYKVTDDELIQYPSIGDYFKGCNLVPGKLTSEIIREPIENTEGWSGLIGCAAKGCTRNDLSGFAIEDYDDEGDWKYRTVALDFDPTTQLLMEKIQGLGKNEHIRHSNKREMIWFTYPASGKGDTIPYQGFWQHTIYEQTDMVQQCLYINNKTILQAEMIEDSCSTNAAHYITDVTQQYGDMWWLNNPENTASLAQLNTQVRWYDSIPNQHFTTWEYLPAGKEWDEGILYRFRQSISLNGDGSHKVDTLSVSEFHKVGSNI</sequence>
<name>A0ABV4NCW9_9VIBR</name>
<dbReference type="Proteomes" id="UP001570417">
    <property type="component" value="Unassembled WGS sequence"/>
</dbReference>
<feature type="chain" id="PRO_5046711678" evidence="1">
    <location>
        <begin position="21"/>
        <end position="480"/>
    </location>
</feature>